<protein>
    <recommendedName>
        <fullName evidence="5">Diguanylate cyclase</fullName>
    </recommendedName>
</protein>
<evidence type="ECO:0000313" key="3">
    <source>
        <dbReference type="EMBL" id="ANZ46426.1"/>
    </source>
</evidence>
<evidence type="ECO:0000259" key="2">
    <source>
        <dbReference type="PROSITE" id="PS50887"/>
    </source>
</evidence>
<feature type="domain" description="EAL" evidence="1">
    <location>
        <begin position="457"/>
        <end position="712"/>
    </location>
</feature>
<dbReference type="RefSeq" id="WP_066748534.1">
    <property type="nucleotide sequence ID" value="NZ_CP016757.1"/>
</dbReference>
<dbReference type="STRING" id="1197717.BED41_15745"/>
<dbReference type="AlphaFoldDB" id="A0A1B2I8Z1"/>
<dbReference type="CDD" id="cd01948">
    <property type="entry name" value="EAL"/>
    <property type="match status" value="1"/>
</dbReference>
<dbReference type="PANTHER" id="PTHR33121">
    <property type="entry name" value="CYCLIC DI-GMP PHOSPHODIESTERASE PDEF"/>
    <property type="match status" value="1"/>
</dbReference>
<reference evidence="3" key="1">
    <citation type="submission" date="2016-08" db="EMBL/GenBank/DDBJ databases">
        <title>Complete genome of Cloacibacillus porcorum.</title>
        <authorList>
            <person name="Looft T."/>
            <person name="Bayles D.O."/>
            <person name="Alt D.P."/>
        </authorList>
    </citation>
    <scope>NUCLEOTIDE SEQUENCE [LARGE SCALE GENOMIC DNA]</scope>
    <source>
        <strain evidence="3">CL-84</strain>
    </source>
</reference>
<gene>
    <name evidence="3" type="ORF">BED41_15745</name>
</gene>
<dbReference type="PROSITE" id="PS50887">
    <property type="entry name" value="GGDEF"/>
    <property type="match status" value="1"/>
</dbReference>
<dbReference type="GeneID" id="83059300"/>
<accession>A0A1B2I8Z1</accession>
<dbReference type="Gene3D" id="3.20.20.450">
    <property type="entry name" value="EAL domain"/>
    <property type="match status" value="1"/>
</dbReference>
<dbReference type="SMART" id="SM00267">
    <property type="entry name" value="GGDEF"/>
    <property type="match status" value="1"/>
</dbReference>
<dbReference type="InterPro" id="IPR050706">
    <property type="entry name" value="Cyclic-di-GMP_PDE-like"/>
</dbReference>
<evidence type="ECO:0000259" key="1">
    <source>
        <dbReference type="PROSITE" id="PS50883"/>
    </source>
</evidence>
<dbReference type="EMBL" id="CP016757">
    <property type="protein sequence ID" value="ANZ46426.1"/>
    <property type="molecule type" value="Genomic_DNA"/>
</dbReference>
<sequence length="713" mass="81086">MNNSTANLFKDGSFWLLDDYTDGVYISDTENHHLIYMNNVGRRMFGIAPDADIRELLCHEVLHGCGTPCSFCMPELLSENRYYVWEQFNNIIGKHVVLRDRLIKVNGRTLRLQTITEAETKEQMERLITTKIHTENTLLGCVSALADQGNIHGVEKSVTDILRAIADFYSADRAYVLELERPSLDMRHTYEWCRAGVASEINSVSSINLSNFRQRCFAEGTNMIIKDIEALKESDPAEYARQKSRGVKTIYVVPYMEGDEVKSYVGVDNPKLNLKNFFMLKTLTLLIANQIGQYRLRCQREYGIYHDTLTGLSNRNGYNTYKMTISEERLRRVGVAVGNLNALDQQNRDFGTEAGDSTVKVAATYLDRHFSGDMLFRFEGDEFIIICEDIPFSDFVARVEAAEKEICEKTSCGIAVGYTWSEKEVQLSEMLHQAKLHMIEKKKLYYNSIEGKSKYNSKKILDNLNAEIAKGRFLVYVQPKITVAESGLYGAEALIRYNSPDYGVIPPVKFIPTLEKEGLIRHIDFFVLEEVCKLIAKWIAEKRTLVPVSVNFSRTTLLESRIADSIEEIVDRYGIPHEYILIEITESAGYIEKDTFISIGKILTARGFSLSLDDFCSEYSCVSLLGALKFREVKFDRSMISQLGGGEKTADTVCETMVGLCSKLGYPVVAEGVETEEQLEILKKFKCDAVQGFFFDRPMPADEFEKKYIYSQS</sequence>
<dbReference type="KEGG" id="cpor:BED41_15745"/>
<dbReference type="InterPro" id="IPR001633">
    <property type="entry name" value="EAL_dom"/>
</dbReference>
<dbReference type="Pfam" id="PF00990">
    <property type="entry name" value="GGDEF"/>
    <property type="match status" value="1"/>
</dbReference>
<dbReference type="SUPFAM" id="SSF141868">
    <property type="entry name" value="EAL domain-like"/>
    <property type="match status" value="1"/>
</dbReference>
<dbReference type="Gene3D" id="3.30.70.270">
    <property type="match status" value="1"/>
</dbReference>
<dbReference type="Proteomes" id="UP000093044">
    <property type="component" value="Chromosome"/>
</dbReference>
<dbReference type="GO" id="GO:0071111">
    <property type="term" value="F:cyclic-guanylate-specific phosphodiesterase activity"/>
    <property type="evidence" value="ECO:0007669"/>
    <property type="project" value="InterPro"/>
</dbReference>
<name>A0A1B2I8Z1_9BACT</name>
<dbReference type="PANTHER" id="PTHR33121:SF70">
    <property type="entry name" value="SIGNALING PROTEIN YKOW"/>
    <property type="match status" value="1"/>
</dbReference>
<evidence type="ECO:0000313" key="4">
    <source>
        <dbReference type="Proteomes" id="UP000093044"/>
    </source>
</evidence>
<dbReference type="OrthoDB" id="9759607at2"/>
<dbReference type="Pfam" id="PF00563">
    <property type="entry name" value="EAL"/>
    <property type="match status" value="1"/>
</dbReference>
<dbReference type="InterPro" id="IPR000160">
    <property type="entry name" value="GGDEF_dom"/>
</dbReference>
<keyword evidence="4" id="KW-1185">Reference proteome</keyword>
<dbReference type="InterPro" id="IPR035919">
    <property type="entry name" value="EAL_sf"/>
</dbReference>
<feature type="domain" description="GGDEF" evidence="2">
    <location>
        <begin position="331"/>
        <end position="454"/>
    </location>
</feature>
<organism evidence="3 4">
    <name type="scientific">Cloacibacillus porcorum</name>
    <dbReference type="NCBI Taxonomy" id="1197717"/>
    <lineage>
        <taxon>Bacteria</taxon>
        <taxon>Thermotogati</taxon>
        <taxon>Synergistota</taxon>
        <taxon>Synergistia</taxon>
        <taxon>Synergistales</taxon>
        <taxon>Synergistaceae</taxon>
        <taxon>Cloacibacillus</taxon>
    </lineage>
</organism>
<dbReference type="SUPFAM" id="SSF55073">
    <property type="entry name" value="Nucleotide cyclase"/>
    <property type="match status" value="1"/>
</dbReference>
<dbReference type="InterPro" id="IPR029787">
    <property type="entry name" value="Nucleotide_cyclase"/>
</dbReference>
<dbReference type="SMART" id="SM00052">
    <property type="entry name" value="EAL"/>
    <property type="match status" value="1"/>
</dbReference>
<dbReference type="PROSITE" id="PS50883">
    <property type="entry name" value="EAL"/>
    <property type="match status" value="1"/>
</dbReference>
<proteinExistence type="predicted"/>
<evidence type="ECO:0008006" key="5">
    <source>
        <dbReference type="Google" id="ProtNLM"/>
    </source>
</evidence>
<dbReference type="InterPro" id="IPR043128">
    <property type="entry name" value="Rev_trsase/Diguanyl_cyclase"/>
</dbReference>